<dbReference type="STRING" id="41875.K8EQV8"/>
<reference evidence="4 5" key="1">
    <citation type="submission" date="2011-10" db="EMBL/GenBank/DDBJ databases">
        <authorList>
            <person name="Genoscope - CEA"/>
        </authorList>
    </citation>
    <scope>NUCLEOTIDE SEQUENCE [LARGE SCALE GENOMIC DNA]</scope>
    <source>
        <strain evidence="4 5">RCC 1105</strain>
    </source>
</reference>
<evidence type="ECO:0000259" key="3">
    <source>
        <dbReference type="Pfam" id="PF00571"/>
    </source>
</evidence>
<protein>
    <recommendedName>
        <fullName evidence="3">CBS domain-containing protein</fullName>
    </recommendedName>
</protein>
<sequence>MTTKKNETTTTPQRRRDVGHIRSVLASTTLRSMLSQIDRAKQGSLAGAGSFVVSLGHDDTCETALNTLKRYNVLSAPVLVQNVGLNREDERATCLGFFSVSDVIDPLVEAFEDEKKLEKMEDPINMLQAMSLLRKVAPEVFSKKIIQIGNLSDVDLVFEPYAKELSILEAMENFLANQHHLVHRLGVFDPHGEIHRIISQSDIIKFLQMKNEQGVFKELSRLTVQDCGFCSSERALGLCCVEPHELTINVLKKLRDRDISCVGVVYEDVLIANFSASDLRRVTKDHVSILGLPIAEFLALSHRTSYGGYSHIESQHVSHAFFQKMNEDSPTAVDRRDKAIEKDEIFLQTVGVSATISDVLNALTYVHRVWVVVEKPKLNAGKPLDVITLTDVLRLFISEENDAFGEENK</sequence>
<organism evidence="4 5">
    <name type="scientific">Bathycoccus prasinos</name>
    <dbReference type="NCBI Taxonomy" id="41875"/>
    <lineage>
        <taxon>Eukaryota</taxon>
        <taxon>Viridiplantae</taxon>
        <taxon>Chlorophyta</taxon>
        <taxon>Mamiellophyceae</taxon>
        <taxon>Mamiellales</taxon>
        <taxon>Bathycoccaceae</taxon>
        <taxon>Bathycoccus</taxon>
    </lineage>
</organism>
<evidence type="ECO:0000256" key="1">
    <source>
        <dbReference type="ARBA" id="ARBA00022737"/>
    </source>
</evidence>
<evidence type="ECO:0000313" key="4">
    <source>
        <dbReference type="EMBL" id="CCO20652.1"/>
    </source>
</evidence>
<dbReference type="GeneID" id="19010730"/>
<dbReference type="InterPro" id="IPR000644">
    <property type="entry name" value="CBS_dom"/>
</dbReference>
<dbReference type="Gene3D" id="3.10.580.10">
    <property type="entry name" value="CBS-domain"/>
    <property type="match status" value="2"/>
</dbReference>
<keyword evidence="5" id="KW-1185">Reference proteome</keyword>
<dbReference type="OrthoDB" id="449052at2759"/>
<dbReference type="KEGG" id="bpg:Bathy18g01480"/>
<dbReference type="PANTHER" id="PTHR13780:SF128">
    <property type="entry name" value="CBS DOMAIN-CONTAINING PROTEIN"/>
    <property type="match status" value="1"/>
</dbReference>
<name>K8EQV8_9CHLO</name>
<feature type="domain" description="CBS" evidence="3">
    <location>
        <begin position="349"/>
        <end position="396"/>
    </location>
</feature>
<dbReference type="Proteomes" id="UP000198341">
    <property type="component" value="Chromosome 18"/>
</dbReference>
<accession>K8EQV8</accession>
<dbReference type="InterPro" id="IPR050511">
    <property type="entry name" value="AMPK_gamma/SDS23_families"/>
</dbReference>
<dbReference type="InterPro" id="IPR046342">
    <property type="entry name" value="CBS_dom_sf"/>
</dbReference>
<evidence type="ECO:0000256" key="2">
    <source>
        <dbReference type="ARBA" id="ARBA00023122"/>
    </source>
</evidence>
<keyword evidence="1" id="KW-0677">Repeat</keyword>
<dbReference type="AlphaFoldDB" id="K8EQV8"/>
<dbReference type="eggNOG" id="ENOG502S3MT">
    <property type="taxonomic scope" value="Eukaryota"/>
</dbReference>
<dbReference type="Pfam" id="PF00571">
    <property type="entry name" value="CBS"/>
    <property type="match status" value="1"/>
</dbReference>
<gene>
    <name evidence="4" type="ordered locus">Bathy18g01480</name>
</gene>
<dbReference type="PANTHER" id="PTHR13780">
    <property type="entry name" value="AMP-ACTIVATED PROTEIN KINASE, GAMMA REGULATORY SUBUNIT"/>
    <property type="match status" value="1"/>
</dbReference>
<keyword evidence="2" id="KW-0129">CBS domain</keyword>
<proteinExistence type="predicted"/>
<dbReference type="RefSeq" id="XP_007508161.1">
    <property type="nucleotide sequence ID" value="XM_007508099.1"/>
</dbReference>
<evidence type="ECO:0000313" key="5">
    <source>
        <dbReference type="Proteomes" id="UP000198341"/>
    </source>
</evidence>
<dbReference type="SUPFAM" id="SSF54631">
    <property type="entry name" value="CBS-domain pair"/>
    <property type="match status" value="2"/>
</dbReference>
<dbReference type="EMBL" id="FO082261">
    <property type="protein sequence ID" value="CCO20652.1"/>
    <property type="molecule type" value="Genomic_DNA"/>
</dbReference>